<evidence type="ECO:0000256" key="1">
    <source>
        <dbReference type="ARBA" id="ARBA00004141"/>
    </source>
</evidence>
<feature type="transmembrane region" description="Helical" evidence="6">
    <location>
        <begin position="548"/>
        <end position="566"/>
    </location>
</feature>
<protein>
    <submittedName>
        <fullName evidence="7">Oligopeptide transporter, OPT family</fullName>
    </submittedName>
</protein>
<accession>A0A3S0PJF4</accession>
<feature type="transmembrane region" description="Helical" evidence="6">
    <location>
        <begin position="100"/>
        <end position="125"/>
    </location>
</feature>
<comment type="subcellular location">
    <subcellularLocation>
        <location evidence="1">Membrane</location>
        <topology evidence="1">Multi-pass membrane protein</topology>
    </subcellularLocation>
</comment>
<feature type="transmembrane region" description="Helical" evidence="6">
    <location>
        <begin position="624"/>
        <end position="648"/>
    </location>
</feature>
<dbReference type="GO" id="GO:0016020">
    <property type="term" value="C:membrane"/>
    <property type="evidence" value="ECO:0007669"/>
    <property type="project" value="UniProtKB-SubCell"/>
</dbReference>
<keyword evidence="8" id="KW-1185">Reference proteome</keyword>
<feature type="transmembrane region" description="Helical" evidence="6">
    <location>
        <begin position="42"/>
        <end position="64"/>
    </location>
</feature>
<organism evidence="7 8">
    <name type="scientific">Dyella dinghuensis</name>
    <dbReference type="NCBI Taxonomy" id="1920169"/>
    <lineage>
        <taxon>Bacteria</taxon>
        <taxon>Pseudomonadati</taxon>
        <taxon>Pseudomonadota</taxon>
        <taxon>Gammaproteobacteria</taxon>
        <taxon>Lysobacterales</taxon>
        <taxon>Rhodanobacteraceae</taxon>
        <taxon>Dyella</taxon>
    </lineage>
</organism>
<keyword evidence="5 6" id="KW-0472">Membrane</keyword>
<dbReference type="Proteomes" id="UP000267077">
    <property type="component" value="Unassembled WGS sequence"/>
</dbReference>
<dbReference type="InterPro" id="IPR045035">
    <property type="entry name" value="YSL-like"/>
</dbReference>
<dbReference type="NCBIfam" id="TIGR00728">
    <property type="entry name" value="OPT_sfam"/>
    <property type="match status" value="1"/>
</dbReference>
<feature type="transmembrane region" description="Helical" evidence="6">
    <location>
        <begin position="586"/>
        <end position="608"/>
    </location>
</feature>
<dbReference type="OrthoDB" id="9809340at2"/>
<sequence length="693" mass="71543">MIRASSTNILRAIHAILLAGQFWGEPPVNAVPGPGATPRAELTLRGLIIGIVITLVFTAANVFFGLKAGLTFATSIPAAVISMAILRAMKNATMQENNIVQTVASAAGTLSSIIFVLPGLIMVGWWTGFPFWVSFGICASGGILGVMYTIPLRRALVTDSDLPYPEGVACAEVLKVGSGEVVEASDSASVEGGTAGLMAVVVGTVVSAVFYIIVQTQIFASDVAKYFRIGDRGSASGYDFSLSFALFAVGHLVGLWVGVAMLVGALIGWGWAVPHFTLLHPAAGDVSDVAQGAWNHYVRFVGAGTIGVAAIWTLAKLVKPVFSGLSSAMAASRVRKAGKGDTLPRTEQDIPIGIVGLIVLICMLPIAWLLGNFSVVSGLGSHTTLLVIGGVLFVLILSFLVSTVCGYMAGLIGSSNSPLSGIGILVVIIAALLLVIGVKSDLPADSGKALVAFALFITSVVFAVAAIANNNLQDLKTGQLVDATPWRQQVALVIGVIAGAIVIPPVLDLLNHAYGFLGAPGVDPAHALPAPQAGLISALAQGVIQNNIDWNLIITGGLIGAGIIILDEVLGLAKTSMRLPPLAVGLGIYLPTSTTLMIVVGAVVGWYFDKRADRTPKAEATKQLGVLLASGMIVGESIIGVVVAAIVVFSGKATPLALVGDSFQNASIWIGGVAFAAVIFAMYRWIARVGQKS</sequence>
<feature type="transmembrane region" description="Helical" evidence="6">
    <location>
        <begin position="668"/>
        <end position="686"/>
    </location>
</feature>
<dbReference type="PANTHER" id="PTHR31645">
    <property type="entry name" value="OLIGOPEPTIDE TRANSPORTER YGL114W-RELATED"/>
    <property type="match status" value="1"/>
</dbReference>
<name>A0A3S0PJF4_9GAMM</name>
<feature type="transmembrane region" description="Helical" evidence="6">
    <location>
        <begin position="131"/>
        <end position="150"/>
    </location>
</feature>
<dbReference type="InterPro" id="IPR004813">
    <property type="entry name" value="OPT"/>
</dbReference>
<feature type="transmembrane region" description="Helical" evidence="6">
    <location>
        <begin position="197"/>
        <end position="220"/>
    </location>
</feature>
<feature type="transmembrane region" description="Helical" evidence="6">
    <location>
        <begin position="297"/>
        <end position="315"/>
    </location>
</feature>
<dbReference type="GO" id="GO:0035673">
    <property type="term" value="F:oligopeptide transmembrane transporter activity"/>
    <property type="evidence" value="ECO:0007669"/>
    <property type="project" value="InterPro"/>
</dbReference>
<evidence type="ECO:0000256" key="3">
    <source>
        <dbReference type="ARBA" id="ARBA00022692"/>
    </source>
</evidence>
<feature type="transmembrane region" description="Helical" evidence="6">
    <location>
        <begin position="488"/>
        <end position="507"/>
    </location>
</feature>
<feature type="transmembrane region" description="Helical" evidence="6">
    <location>
        <begin position="450"/>
        <end position="468"/>
    </location>
</feature>
<proteinExistence type="predicted"/>
<dbReference type="AlphaFoldDB" id="A0A3S0PJF4"/>
<keyword evidence="3 6" id="KW-0812">Transmembrane</keyword>
<dbReference type="EMBL" id="RYZR01000001">
    <property type="protein sequence ID" value="RUL67174.1"/>
    <property type="molecule type" value="Genomic_DNA"/>
</dbReference>
<dbReference type="InterPro" id="IPR004814">
    <property type="entry name" value="Oligopep_transpt"/>
</dbReference>
<keyword evidence="4 6" id="KW-1133">Transmembrane helix</keyword>
<keyword evidence="2" id="KW-0813">Transport</keyword>
<evidence type="ECO:0000256" key="5">
    <source>
        <dbReference type="ARBA" id="ARBA00023136"/>
    </source>
</evidence>
<gene>
    <name evidence="7" type="ORF">EKH79_00800</name>
</gene>
<comment type="caution">
    <text evidence="7">The sequence shown here is derived from an EMBL/GenBank/DDBJ whole genome shotgun (WGS) entry which is preliminary data.</text>
</comment>
<dbReference type="Pfam" id="PF03169">
    <property type="entry name" value="OPT"/>
    <property type="match status" value="1"/>
</dbReference>
<evidence type="ECO:0000256" key="4">
    <source>
        <dbReference type="ARBA" id="ARBA00022989"/>
    </source>
</evidence>
<evidence type="ECO:0000313" key="7">
    <source>
        <dbReference type="EMBL" id="RUL67174.1"/>
    </source>
</evidence>
<evidence type="ECO:0000256" key="6">
    <source>
        <dbReference type="SAM" id="Phobius"/>
    </source>
</evidence>
<evidence type="ECO:0000313" key="8">
    <source>
        <dbReference type="Proteomes" id="UP000267077"/>
    </source>
</evidence>
<dbReference type="NCBIfam" id="TIGR00733">
    <property type="entry name" value="OPT family oligopeptide transporter"/>
    <property type="match status" value="1"/>
</dbReference>
<evidence type="ECO:0000256" key="2">
    <source>
        <dbReference type="ARBA" id="ARBA00022448"/>
    </source>
</evidence>
<feature type="transmembrane region" description="Helical" evidence="6">
    <location>
        <begin position="70"/>
        <end position="88"/>
    </location>
</feature>
<feature type="transmembrane region" description="Helical" evidence="6">
    <location>
        <begin position="418"/>
        <end position="438"/>
    </location>
</feature>
<feature type="transmembrane region" description="Helical" evidence="6">
    <location>
        <begin position="350"/>
        <end position="373"/>
    </location>
</feature>
<reference evidence="7 8" key="1">
    <citation type="submission" date="2018-12" db="EMBL/GenBank/DDBJ databases">
        <title>Dyella dinghuensis sp. nov. DHOA06 and Dyella choica sp. nov. 4M-K27, isolated from forest soil.</title>
        <authorList>
            <person name="Qiu L.-H."/>
            <person name="Gao Z.-H."/>
        </authorList>
    </citation>
    <scope>NUCLEOTIDE SEQUENCE [LARGE SCALE GENOMIC DNA]</scope>
    <source>
        <strain evidence="7 8">DHOA06</strain>
    </source>
</reference>
<feature type="transmembrane region" description="Helical" evidence="6">
    <location>
        <begin position="240"/>
        <end position="269"/>
    </location>
</feature>
<dbReference type="PANTHER" id="PTHR31645:SF0">
    <property type="entry name" value="OLIGOPEPTIDE TRANSPORTER YGL114W-RELATED"/>
    <property type="match status" value="1"/>
</dbReference>
<feature type="transmembrane region" description="Helical" evidence="6">
    <location>
        <begin position="385"/>
        <end position="412"/>
    </location>
</feature>